<dbReference type="Pfam" id="PF10646">
    <property type="entry name" value="Germane"/>
    <property type="match status" value="1"/>
</dbReference>
<name>A0A101N0N6_9ACTN</name>
<proteinExistence type="predicted"/>
<protein>
    <submittedName>
        <fullName evidence="4">Spore gernimation protein</fullName>
    </submittedName>
</protein>
<evidence type="ECO:0000256" key="1">
    <source>
        <dbReference type="SAM" id="MobiDB-lite"/>
    </source>
</evidence>
<dbReference type="Proteomes" id="UP000053039">
    <property type="component" value="Unassembled WGS sequence"/>
</dbReference>
<dbReference type="AlphaFoldDB" id="A0A101N0N6"/>
<dbReference type="PROSITE" id="PS51257">
    <property type="entry name" value="PROKAR_LIPOPROTEIN"/>
    <property type="match status" value="1"/>
</dbReference>
<comment type="caution">
    <text evidence="4">The sequence shown here is derived from an EMBL/GenBank/DDBJ whole genome shotgun (WGS) entry which is preliminary data.</text>
</comment>
<dbReference type="InterPro" id="IPR018911">
    <property type="entry name" value="Gmad2_Ig-like_dom"/>
</dbReference>
<evidence type="ECO:0000313" key="4">
    <source>
        <dbReference type="EMBL" id="KUM84354.1"/>
    </source>
</evidence>
<feature type="compositionally biased region" description="Pro residues" evidence="1">
    <location>
        <begin position="85"/>
        <end position="94"/>
    </location>
</feature>
<feature type="region of interest" description="Disordered" evidence="1">
    <location>
        <begin position="35"/>
        <end position="98"/>
    </location>
</feature>
<evidence type="ECO:0000259" key="3">
    <source>
        <dbReference type="SMART" id="SM00909"/>
    </source>
</evidence>
<keyword evidence="2" id="KW-0732">Signal</keyword>
<accession>A0A101N0N6</accession>
<evidence type="ECO:0000313" key="5">
    <source>
        <dbReference type="Proteomes" id="UP000053039"/>
    </source>
</evidence>
<feature type="domain" description="GerMN" evidence="3">
    <location>
        <begin position="126"/>
        <end position="216"/>
    </location>
</feature>
<feature type="compositionally biased region" description="Low complexity" evidence="1">
    <location>
        <begin position="47"/>
        <end position="62"/>
    </location>
</feature>
<reference evidence="4 5" key="1">
    <citation type="submission" date="2015-10" db="EMBL/GenBank/DDBJ databases">
        <title>Draft genome sequence of Streptomyces pseudovenezuelae DSM 40212, type strain for the species Streptomyces pseudovenezuelae.</title>
        <authorList>
            <person name="Ruckert C."/>
            <person name="Winkler A."/>
            <person name="Kalinowski J."/>
            <person name="Kampfer P."/>
            <person name="Glaeser S."/>
        </authorList>
    </citation>
    <scope>NUCLEOTIDE SEQUENCE [LARGE SCALE GENOMIC DNA]</scope>
    <source>
        <strain evidence="4 5">DSM 40212</strain>
    </source>
</reference>
<feature type="chain" id="PRO_5007100918" evidence="2">
    <location>
        <begin position="34"/>
        <end position="335"/>
    </location>
</feature>
<feature type="signal peptide" evidence="2">
    <location>
        <begin position="1"/>
        <end position="33"/>
    </location>
</feature>
<sequence>MPTTKPIPRTSPWLRRPVIIAMTALLVTPAASACGSDTGAGGTSPGTGRPSAATTPSTPGIPSAGGTGGTGTPSGPNGGGTPGTSTPPVPPSPPRGTQHQVRASVYFLHGEKISPAPRTVTPPATAAGALRALLAGPSRYERGQRRTTAIPSGTALRSIVVCRHVATVDMSGRYDDGGGSLSMRARLAQVVFTATRFPAIEKVRFKVDGKPVTSFGGEGIVLNGPVGRADFEELAPLVLVESPLIGDTVRMPVRVWGSANTFEATFRLKITDAAGHTAADVYATATSGSGTRGTFDVTIPYRATRSGSGLLTAYWNSLEDGHAVTEDTVPVTVMR</sequence>
<dbReference type="Pfam" id="PF10648">
    <property type="entry name" value="Gmad2"/>
    <property type="match status" value="1"/>
</dbReference>
<gene>
    <name evidence="4" type="ORF">AQI94_31835</name>
</gene>
<feature type="compositionally biased region" description="Gly residues" evidence="1">
    <location>
        <begin position="63"/>
        <end position="82"/>
    </location>
</feature>
<evidence type="ECO:0000256" key="2">
    <source>
        <dbReference type="SAM" id="SignalP"/>
    </source>
</evidence>
<organism evidence="4 5">
    <name type="scientific">Streptomyces pseudovenezuelae</name>
    <dbReference type="NCBI Taxonomy" id="67350"/>
    <lineage>
        <taxon>Bacteria</taxon>
        <taxon>Bacillati</taxon>
        <taxon>Actinomycetota</taxon>
        <taxon>Actinomycetes</taxon>
        <taxon>Kitasatosporales</taxon>
        <taxon>Streptomycetaceae</taxon>
        <taxon>Streptomyces</taxon>
        <taxon>Streptomyces aurantiacus group</taxon>
    </lineage>
</organism>
<dbReference type="EMBL" id="LMWM01000032">
    <property type="protein sequence ID" value="KUM84354.1"/>
    <property type="molecule type" value="Genomic_DNA"/>
</dbReference>
<dbReference type="InterPro" id="IPR019606">
    <property type="entry name" value="GerMN"/>
</dbReference>
<dbReference type="SMART" id="SM00909">
    <property type="entry name" value="Germane"/>
    <property type="match status" value="1"/>
</dbReference>